<name>A0A0D8XPI3_DICVI</name>
<organism evidence="1 2">
    <name type="scientific">Dictyocaulus viviparus</name>
    <name type="common">Bovine lungworm</name>
    <dbReference type="NCBI Taxonomy" id="29172"/>
    <lineage>
        <taxon>Eukaryota</taxon>
        <taxon>Metazoa</taxon>
        <taxon>Ecdysozoa</taxon>
        <taxon>Nematoda</taxon>
        <taxon>Chromadorea</taxon>
        <taxon>Rhabditida</taxon>
        <taxon>Rhabditina</taxon>
        <taxon>Rhabditomorpha</taxon>
        <taxon>Strongyloidea</taxon>
        <taxon>Metastrongylidae</taxon>
        <taxon>Dictyocaulus</taxon>
    </lineage>
</organism>
<evidence type="ECO:0000313" key="1">
    <source>
        <dbReference type="EMBL" id="KJH44271.1"/>
    </source>
</evidence>
<reference evidence="1 2" key="1">
    <citation type="submission" date="2013-11" db="EMBL/GenBank/DDBJ databases">
        <title>Draft genome of the bovine lungworm Dictyocaulus viviparus.</title>
        <authorList>
            <person name="Mitreva M."/>
        </authorList>
    </citation>
    <scope>NUCLEOTIDE SEQUENCE [LARGE SCALE GENOMIC DNA]</scope>
    <source>
        <strain evidence="1 2">HannoverDv2000</strain>
    </source>
</reference>
<keyword evidence="2" id="KW-1185">Reference proteome</keyword>
<dbReference type="EMBL" id="KN716486">
    <property type="protein sequence ID" value="KJH44271.1"/>
    <property type="molecule type" value="Genomic_DNA"/>
</dbReference>
<dbReference type="AlphaFoldDB" id="A0A0D8XPI3"/>
<protein>
    <submittedName>
        <fullName evidence="1">Uncharacterized protein</fullName>
    </submittedName>
</protein>
<proteinExistence type="predicted"/>
<evidence type="ECO:0000313" key="2">
    <source>
        <dbReference type="Proteomes" id="UP000053766"/>
    </source>
</evidence>
<dbReference type="OrthoDB" id="6129702at2759"/>
<gene>
    <name evidence="1" type="ORF">DICVIV_09694</name>
</gene>
<reference evidence="2" key="2">
    <citation type="journal article" date="2016" name="Sci. Rep.">
        <title>Dictyocaulus viviparus genome, variome and transcriptome elucidate lungworm biology and support future intervention.</title>
        <authorList>
            <person name="McNulty S.N."/>
            <person name="Strube C."/>
            <person name="Rosa B.A."/>
            <person name="Martin J.C."/>
            <person name="Tyagi R."/>
            <person name="Choi Y.J."/>
            <person name="Wang Q."/>
            <person name="Hallsworth Pepin K."/>
            <person name="Zhang X."/>
            <person name="Ozersky P."/>
            <person name="Wilson R.K."/>
            <person name="Sternberg P.W."/>
            <person name="Gasser R.B."/>
            <person name="Mitreva M."/>
        </authorList>
    </citation>
    <scope>NUCLEOTIDE SEQUENCE [LARGE SCALE GENOMIC DNA]</scope>
    <source>
        <strain evidence="2">HannoverDv2000</strain>
    </source>
</reference>
<dbReference type="Proteomes" id="UP000053766">
    <property type="component" value="Unassembled WGS sequence"/>
</dbReference>
<sequence length="87" mass="9829">MTKRLCEVVAALHRNRTDDRALQDCCRTYMNDDQSGQLFSFLKRAALARLSLKCLLSSYGESEAETGSSGAVTQNQIFDTYRLTKKM</sequence>
<accession>A0A0D8XPI3</accession>